<dbReference type="PANTHER" id="PTHR47186">
    <property type="entry name" value="LEUCINE-RICH REPEAT-CONTAINING PROTEIN 57"/>
    <property type="match status" value="1"/>
</dbReference>
<gene>
    <name evidence="2" type="ORF">PVAP13_6KG393060</name>
</gene>
<dbReference type="InterPro" id="IPR001611">
    <property type="entry name" value="Leu-rich_rpt"/>
</dbReference>
<dbReference type="Pfam" id="PF25019">
    <property type="entry name" value="LRR_R13L1-DRL21"/>
    <property type="match status" value="1"/>
</dbReference>
<sequence length="657" mass="73817">MLVSSVEWKKANGLFKSTSSLHTLLTHSENKDIMEINLMSLRALQLGGGCPSVIHKQLTNTIHLRYLDISGSNITKLPDSLCLLYNLQSLRLNNCHELQYLPEGLTTSLKKLIHIYLLECRRLEQMPPKIGLLHNLHTLTTFIVGTGDGFGIEELKDLRHLGNRLELYNLRNVKSGSKANLHEKQNLSELLLCWPRSTRDDATDVDACNEERVLESLAPHPQGELKQLEVHGYGGLAIPQWMKDPRIFMRLRKLEISNCPRCVDLPVVQLLPYLEDLSLSNMDSLTTLCRNVDVEAAGHNTPLQIFPVLKTMRLMHLPKLERWAENSAGEINGSMTFPRLESLSIINCDKLASFPDAPVLKYLYLSNGKEKNSATGALIPMPIPLDCLSSLVSLNILFLPVDVVMPPDGQQSQSQRPLDTLRYLCLQGDVSFGSIFSKPKLQLGLRDCWVFVEELLIEFCSNIVRCPVEELRCLPRLRRLRIWCCSKLEGKGSSSEEEEILPLPQLETLYIGDCDSLLRIPKLPASLEKIEISWCTSLLALPSNLGDLAKLRNLDVSSCGALKELPDGMDGLTSLERLEIDDSGIERFPQGLLQRLPALKRLIINDCPDLQRRCREGGEYFDLVASIPYKYIEAPERKKPVKWFLPSCGGGSQSQGN</sequence>
<dbReference type="Proteomes" id="UP000823388">
    <property type="component" value="Chromosome 6K"/>
</dbReference>
<comment type="caution">
    <text evidence="2">The sequence shown here is derived from an EMBL/GenBank/DDBJ whole genome shotgun (WGS) entry which is preliminary data.</text>
</comment>
<evidence type="ECO:0000313" key="3">
    <source>
        <dbReference type="Proteomes" id="UP000823388"/>
    </source>
</evidence>
<accession>A0A8T0RL57</accession>
<dbReference type="InterPro" id="IPR032675">
    <property type="entry name" value="LRR_dom_sf"/>
</dbReference>
<evidence type="ECO:0000259" key="1">
    <source>
        <dbReference type="Pfam" id="PF25019"/>
    </source>
</evidence>
<dbReference type="PROSITE" id="PS51450">
    <property type="entry name" value="LRR"/>
    <property type="match status" value="1"/>
</dbReference>
<reference evidence="2" key="1">
    <citation type="submission" date="2020-05" db="EMBL/GenBank/DDBJ databases">
        <title>WGS assembly of Panicum virgatum.</title>
        <authorList>
            <person name="Lovell J.T."/>
            <person name="Jenkins J."/>
            <person name="Shu S."/>
            <person name="Juenger T.E."/>
            <person name="Schmutz J."/>
        </authorList>
    </citation>
    <scope>NUCLEOTIDE SEQUENCE</scope>
    <source>
        <strain evidence="2">AP13</strain>
    </source>
</reference>
<dbReference type="EMBL" id="CM029047">
    <property type="protein sequence ID" value="KAG2585483.1"/>
    <property type="molecule type" value="Genomic_DNA"/>
</dbReference>
<dbReference type="AlphaFoldDB" id="A0A8T0RL57"/>
<dbReference type="EMBL" id="CM029047">
    <property type="protein sequence ID" value="KAG2585484.1"/>
    <property type="molecule type" value="Genomic_DNA"/>
</dbReference>
<dbReference type="InterPro" id="IPR056789">
    <property type="entry name" value="LRR_R13L1-DRL21"/>
</dbReference>
<dbReference type="EMBL" id="CM029047">
    <property type="protein sequence ID" value="KAG2585486.1"/>
    <property type="molecule type" value="Genomic_DNA"/>
</dbReference>
<dbReference type="PANTHER" id="PTHR47186:SF3">
    <property type="entry name" value="OS09G0267800 PROTEIN"/>
    <property type="match status" value="1"/>
</dbReference>
<dbReference type="SUPFAM" id="SSF52058">
    <property type="entry name" value="L domain-like"/>
    <property type="match status" value="1"/>
</dbReference>
<dbReference type="SUPFAM" id="SSF52047">
    <property type="entry name" value="RNI-like"/>
    <property type="match status" value="1"/>
</dbReference>
<organism evidence="2 3">
    <name type="scientific">Panicum virgatum</name>
    <name type="common">Blackwell switchgrass</name>
    <dbReference type="NCBI Taxonomy" id="38727"/>
    <lineage>
        <taxon>Eukaryota</taxon>
        <taxon>Viridiplantae</taxon>
        <taxon>Streptophyta</taxon>
        <taxon>Embryophyta</taxon>
        <taxon>Tracheophyta</taxon>
        <taxon>Spermatophyta</taxon>
        <taxon>Magnoliopsida</taxon>
        <taxon>Liliopsida</taxon>
        <taxon>Poales</taxon>
        <taxon>Poaceae</taxon>
        <taxon>PACMAD clade</taxon>
        <taxon>Panicoideae</taxon>
        <taxon>Panicodae</taxon>
        <taxon>Paniceae</taxon>
        <taxon>Panicinae</taxon>
        <taxon>Panicum</taxon>
        <taxon>Panicum sect. Hiantes</taxon>
    </lineage>
</organism>
<dbReference type="Gene3D" id="3.80.10.10">
    <property type="entry name" value="Ribonuclease Inhibitor"/>
    <property type="match status" value="4"/>
</dbReference>
<dbReference type="EMBL" id="CM029047">
    <property type="protein sequence ID" value="KAG2585482.1"/>
    <property type="molecule type" value="Genomic_DNA"/>
</dbReference>
<feature type="domain" description="R13L1/DRL21-like LRR repeat region" evidence="1">
    <location>
        <begin position="152"/>
        <end position="282"/>
    </location>
</feature>
<evidence type="ECO:0000313" key="2">
    <source>
        <dbReference type="EMBL" id="KAG2585483.1"/>
    </source>
</evidence>
<protein>
    <recommendedName>
        <fullName evidence="1">R13L1/DRL21-like LRR repeat region domain-containing protein</fullName>
    </recommendedName>
</protein>
<name>A0A8T0RL57_PANVG</name>
<keyword evidence="3" id="KW-1185">Reference proteome</keyword>
<dbReference type="EMBL" id="CM029047">
    <property type="protein sequence ID" value="KAG2585485.1"/>
    <property type="molecule type" value="Genomic_DNA"/>
</dbReference>
<proteinExistence type="predicted"/>